<protein>
    <submittedName>
        <fullName evidence="1">Uncharacterized protein</fullName>
    </submittedName>
</protein>
<proteinExistence type="predicted"/>
<dbReference type="EMBL" id="UINC01020694">
    <property type="protein sequence ID" value="SVA86661.1"/>
    <property type="molecule type" value="Genomic_DNA"/>
</dbReference>
<accession>A0A381ZCI3</accession>
<organism evidence="1">
    <name type="scientific">marine metagenome</name>
    <dbReference type="NCBI Taxonomy" id="408172"/>
    <lineage>
        <taxon>unclassified sequences</taxon>
        <taxon>metagenomes</taxon>
        <taxon>ecological metagenomes</taxon>
    </lineage>
</organism>
<evidence type="ECO:0000313" key="1">
    <source>
        <dbReference type="EMBL" id="SVA86661.1"/>
    </source>
</evidence>
<reference evidence="1" key="1">
    <citation type="submission" date="2018-05" db="EMBL/GenBank/DDBJ databases">
        <authorList>
            <person name="Lanie J.A."/>
            <person name="Ng W.-L."/>
            <person name="Kazmierczak K.M."/>
            <person name="Andrzejewski T.M."/>
            <person name="Davidsen T.M."/>
            <person name="Wayne K.J."/>
            <person name="Tettelin H."/>
            <person name="Glass J.I."/>
            <person name="Rusch D."/>
            <person name="Podicherti R."/>
            <person name="Tsui H.-C.T."/>
            <person name="Winkler M.E."/>
        </authorList>
    </citation>
    <scope>NUCLEOTIDE SEQUENCE</scope>
</reference>
<gene>
    <name evidence="1" type="ORF">METZ01_LOCUS139515</name>
</gene>
<name>A0A381ZCI3_9ZZZZ</name>
<sequence length="34" mass="4200">MESFDLHISGIYLQLVFWWVIETVRWKFQLDIGE</sequence>
<dbReference type="AlphaFoldDB" id="A0A381ZCI3"/>